<dbReference type="InterPro" id="IPR050276">
    <property type="entry name" value="MshD_Acetyltransferase"/>
</dbReference>
<dbReference type="AlphaFoldDB" id="A0A6J6F1S6"/>
<dbReference type="Gene3D" id="3.40.630.30">
    <property type="match status" value="2"/>
</dbReference>
<protein>
    <submittedName>
        <fullName evidence="2">Unannotated protein</fullName>
    </submittedName>
</protein>
<accession>A0A6J6F1S6</accession>
<dbReference type="PANTHER" id="PTHR43617">
    <property type="entry name" value="L-AMINO ACID N-ACETYLTRANSFERASE"/>
    <property type="match status" value="1"/>
</dbReference>
<dbReference type="SUPFAM" id="SSF55729">
    <property type="entry name" value="Acyl-CoA N-acyltransferases (Nat)"/>
    <property type="match status" value="2"/>
</dbReference>
<dbReference type="PANTHER" id="PTHR43617:SF35">
    <property type="entry name" value="[RIBOSOMAL PROTEIN BS18]-ALANINE N-ACETYLTRANSFERASE"/>
    <property type="match status" value="1"/>
</dbReference>
<evidence type="ECO:0000259" key="1">
    <source>
        <dbReference type="PROSITE" id="PS51186"/>
    </source>
</evidence>
<sequence length="301" mass="33188">MTDQVEISPLSSTDVSELVKLWNECLTAHPMTIERFNSLFLSDVNGVAKLNHASFVAKTDRIIGFVIAYQRNIPAPGLGLEPDLGYLTAIAVKPDFQQQGIGTALLSRAISALDTSEILLSGRTGSAPAAAFPGVDLDNYQESLNFFLKNEFEPLAIANSMSREINAAIPVKVAAEVAIETEIDQTRLAEFVGTAFPGDWADVAVAKWRSNSAEFSVVSVNGDYAGFAVWNGGWFGPVGVAEQYRSYGLGKLLVQNAINQMHQAGVNRIYFTWADEWVVPFYQRLGFEINRTYQRLIWRRV</sequence>
<dbReference type="GO" id="GO:0008999">
    <property type="term" value="F:protein-N-terminal-alanine acetyltransferase activity"/>
    <property type="evidence" value="ECO:0007669"/>
    <property type="project" value="TreeGrafter"/>
</dbReference>
<dbReference type="Pfam" id="PF00583">
    <property type="entry name" value="Acetyltransf_1"/>
    <property type="match status" value="2"/>
</dbReference>
<dbReference type="InterPro" id="IPR016181">
    <property type="entry name" value="Acyl_CoA_acyltransferase"/>
</dbReference>
<feature type="domain" description="N-acetyltransferase" evidence="1">
    <location>
        <begin position="175"/>
        <end position="301"/>
    </location>
</feature>
<name>A0A6J6F1S6_9ZZZZ</name>
<dbReference type="InterPro" id="IPR000182">
    <property type="entry name" value="GNAT_dom"/>
</dbReference>
<gene>
    <name evidence="2" type="ORF">UFOPK1726_01019</name>
</gene>
<feature type="domain" description="N-acetyltransferase" evidence="1">
    <location>
        <begin position="5"/>
        <end position="166"/>
    </location>
</feature>
<reference evidence="2" key="1">
    <citation type="submission" date="2020-05" db="EMBL/GenBank/DDBJ databases">
        <authorList>
            <person name="Chiriac C."/>
            <person name="Salcher M."/>
            <person name="Ghai R."/>
            <person name="Kavagutti S V."/>
        </authorList>
    </citation>
    <scope>NUCLEOTIDE SEQUENCE</scope>
</reference>
<dbReference type="PROSITE" id="PS51186">
    <property type="entry name" value="GNAT"/>
    <property type="match status" value="2"/>
</dbReference>
<evidence type="ECO:0000313" key="2">
    <source>
        <dbReference type="EMBL" id="CAB4582416.1"/>
    </source>
</evidence>
<dbReference type="CDD" id="cd04301">
    <property type="entry name" value="NAT_SF"/>
    <property type="match status" value="2"/>
</dbReference>
<proteinExistence type="predicted"/>
<dbReference type="EMBL" id="CAEZTT010000132">
    <property type="protein sequence ID" value="CAB4582416.1"/>
    <property type="molecule type" value="Genomic_DNA"/>
</dbReference>
<organism evidence="2">
    <name type="scientific">freshwater metagenome</name>
    <dbReference type="NCBI Taxonomy" id="449393"/>
    <lineage>
        <taxon>unclassified sequences</taxon>
        <taxon>metagenomes</taxon>
        <taxon>ecological metagenomes</taxon>
    </lineage>
</organism>